<dbReference type="EMBL" id="RIBY02001147">
    <property type="protein sequence ID" value="KAH9831924.1"/>
    <property type="molecule type" value="Genomic_DNA"/>
</dbReference>
<protein>
    <submittedName>
        <fullName evidence="2">Uncharacterized protein</fullName>
    </submittedName>
</protein>
<gene>
    <name evidence="2" type="ORF">Tdes44962_MAKER08870</name>
</gene>
<proteinExistence type="predicted"/>
<feature type="region of interest" description="Disordered" evidence="1">
    <location>
        <begin position="1"/>
        <end position="22"/>
    </location>
</feature>
<dbReference type="Proteomes" id="UP001138500">
    <property type="component" value="Unassembled WGS sequence"/>
</dbReference>
<comment type="caution">
    <text evidence="2">The sequence shown here is derived from an EMBL/GenBank/DDBJ whole genome shotgun (WGS) entry which is preliminary data.</text>
</comment>
<reference evidence="2 3" key="2">
    <citation type="journal article" date="2021" name="Curr. Genet.">
        <title>Genetic response to nitrogen starvation in the aggressive Eucalyptus foliar pathogen Teratosphaeria destructans.</title>
        <authorList>
            <person name="Havenga M."/>
            <person name="Wingfield B.D."/>
            <person name="Wingfield M.J."/>
            <person name="Dreyer L.L."/>
            <person name="Roets F."/>
            <person name="Aylward J."/>
        </authorList>
    </citation>
    <scope>NUCLEOTIDE SEQUENCE [LARGE SCALE GENOMIC DNA]</scope>
    <source>
        <strain evidence="2">CMW44962</strain>
    </source>
</reference>
<keyword evidence="3" id="KW-1185">Reference proteome</keyword>
<evidence type="ECO:0000313" key="3">
    <source>
        <dbReference type="Proteomes" id="UP001138500"/>
    </source>
</evidence>
<feature type="non-terminal residue" evidence="2">
    <location>
        <position position="1"/>
    </location>
</feature>
<reference evidence="2 3" key="1">
    <citation type="journal article" date="2018" name="IMA Fungus">
        <title>IMA Genome-F 10: Nine draft genome sequences of Claviceps purpurea s.lat., including C. arundinis, C. humidiphila, and C. cf. spartinae, pseudomolecules for the pitch canker pathogen Fusarium circinatum, draft genome of Davidsoniella eucalypti, Grosmannia galeiformis, Quambalaria eucalypti, and Teratosphaeria destructans.</title>
        <authorList>
            <person name="Wingfield B.D."/>
            <person name="Liu M."/>
            <person name="Nguyen H.D."/>
            <person name="Lane F.A."/>
            <person name="Morgan S.W."/>
            <person name="De Vos L."/>
            <person name="Wilken P.M."/>
            <person name="Duong T.A."/>
            <person name="Aylward J."/>
            <person name="Coetzee M.P."/>
            <person name="Dadej K."/>
            <person name="De Beer Z.W."/>
            <person name="Findlay W."/>
            <person name="Havenga M."/>
            <person name="Kolarik M."/>
            <person name="Menzies J.G."/>
            <person name="Naidoo K."/>
            <person name="Pochopski O."/>
            <person name="Shoukouhi P."/>
            <person name="Santana Q.C."/>
            <person name="Seifert K.A."/>
            <person name="Soal N."/>
            <person name="Steenkamp E.T."/>
            <person name="Tatham C.T."/>
            <person name="van der Nest M.A."/>
            <person name="Wingfield M.J."/>
        </authorList>
    </citation>
    <scope>NUCLEOTIDE SEQUENCE [LARGE SCALE GENOMIC DNA]</scope>
    <source>
        <strain evidence="2">CMW44962</strain>
    </source>
</reference>
<organism evidence="2 3">
    <name type="scientific">Teratosphaeria destructans</name>
    <dbReference type="NCBI Taxonomy" id="418781"/>
    <lineage>
        <taxon>Eukaryota</taxon>
        <taxon>Fungi</taxon>
        <taxon>Dikarya</taxon>
        <taxon>Ascomycota</taxon>
        <taxon>Pezizomycotina</taxon>
        <taxon>Dothideomycetes</taxon>
        <taxon>Dothideomycetidae</taxon>
        <taxon>Mycosphaerellales</taxon>
        <taxon>Teratosphaeriaceae</taxon>
        <taxon>Teratosphaeria</taxon>
    </lineage>
</organism>
<name>A0A9W7W477_9PEZI</name>
<accession>A0A9W7W477</accession>
<dbReference type="AlphaFoldDB" id="A0A9W7W477"/>
<sequence>PRRQDAPPQGADAAEEDLAPTKRPAVTFVGSTNVTEAELLHRPAFRDRGVSVTWVPQGNSNLAFKTTAISREIEAWYQDLYQWFYSLPKRAQAPSAAEAQEHSQLDTELRVKMIERTPDIDTILAFYSDHANVDLFAAPTAPAAIYDNTVRKLSQLAPPKGPFLKKLVHQPTAALPDASLESKRQAAAEGIKTVCRKITEVQTSIERFLPLVARVNRGNRALQCMEPAYSRGWKAKDEEWKDRQGEVFAAWKAEGDVWARLGEGDRMEA</sequence>
<evidence type="ECO:0000313" key="2">
    <source>
        <dbReference type="EMBL" id="KAH9831924.1"/>
    </source>
</evidence>
<evidence type="ECO:0000256" key="1">
    <source>
        <dbReference type="SAM" id="MobiDB-lite"/>
    </source>
</evidence>
<dbReference type="OrthoDB" id="10450923at2759"/>